<proteinExistence type="predicted"/>
<organism evidence="3 4">
    <name type="scientific">Musa troglodytarum</name>
    <name type="common">fe'i banana</name>
    <dbReference type="NCBI Taxonomy" id="320322"/>
    <lineage>
        <taxon>Eukaryota</taxon>
        <taxon>Viridiplantae</taxon>
        <taxon>Streptophyta</taxon>
        <taxon>Embryophyta</taxon>
        <taxon>Tracheophyta</taxon>
        <taxon>Spermatophyta</taxon>
        <taxon>Magnoliopsida</taxon>
        <taxon>Liliopsida</taxon>
        <taxon>Zingiberales</taxon>
        <taxon>Musaceae</taxon>
        <taxon>Musa</taxon>
    </lineage>
</organism>
<evidence type="ECO:0000256" key="2">
    <source>
        <dbReference type="SAM" id="SignalP"/>
    </source>
</evidence>
<protein>
    <recommendedName>
        <fullName evidence="5">Secreted protein</fullName>
    </recommendedName>
</protein>
<keyword evidence="4" id="KW-1185">Reference proteome</keyword>
<accession>A0A9E7F7D2</accession>
<dbReference type="EMBL" id="CP097504">
    <property type="protein sequence ID" value="URD88668.1"/>
    <property type="molecule type" value="Genomic_DNA"/>
</dbReference>
<gene>
    <name evidence="3" type="ORF">MUK42_37680</name>
</gene>
<keyword evidence="2" id="KW-0732">Signal</keyword>
<evidence type="ECO:0000313" key="4">
    <source>
        <dbReference type="Proteomes" id="UP001055439"/>
    </source>
</evidence>
<sequence length="103" mass="12023">MLILAMVSMVWWTCMQLWLSRATRAAWGVRVVGATRRSRRRHRALLQRPQQQAALLPPPLVSLQCPRRRERLQAARNQQEEQQELRGRGGHDRSNELVERSSS</sequence>
<dbReference type="Proteomes" id="UP001055439">
    <property type="component" value="Chromosome 2"/>
</dbReference>
<feature type="chain" id="PRO_5039129753" description="Secreted protein" evidence="2">
    <location>
        <begin position="26"/>
        <end position="103"/>
    </location>
</feature>
<dbReference type="AlphaFoldDB" id="A0A9E7F7D2"/>
<reference evidence="3" key="1">
    <citation type="submission" date="2022-05" db="EMBL/GenBank/DDBJ databases">
        <title>The Musa troglodytarum L. genome provides insights into the mechanism of non-climacteric behaviour and enrichment of carotenoids.</title>
        <authorList>
            <person name="Wang J."/>
        </authorList>
    </citation>
    <scope>NUCLEOTIDE SEQUENCE</scope>
    <source>
        <tissue evidence="3">Leaf</tissue>
    </source>
</reference>
<feature type="signal peptide" evidence="2">
    <location>
        <begin position="1"/>
        <end position="25"/>
    </location>
</feature>
<evidence type="ECO:0000313" key="3">
    <source>
        <dbReference type="EMBL" id="URD88668.1"/>
    </source>
</evidence>
<evidence type="ECO:0008006" key="5">
    <source>
        <dbReference type="Google" id="ProtNLM"/>
    </source>
</evidence>
<feature type="compositionally biased region" description="Basic and acidic residues" evidence="1">
    <location>
        <begin position="83"/>
        <end position="103"/>
    </location>
</feature>
<feature type="region of interest" description="Disordered" evidence="1">
    <location>
        <begin position="72"/>
        <end position="103"/>
    </location>
</feature>
<name>A0A9E7F7D2_9LILI</name>
<evidence type="ECO:0000256" key="1">
    <source>
        <dbReference type="SAM" id="MobiDB-lite"/>
    </source>
</evidence>